<evidence type="ECO:0000313" key="1">
    <source>
        <dbReference type="EMBL" id="SEJ00205.1"/>
    </source>
</evidence>
<gene>
    <name evidence="1" type="ORF">SAMN04487995_2973</name>
</gene>
<organism evidence="1 2">
    <name type="scientific">Dyadobacter koreensis</name>
    <dbReference type="NCBI Taxonomy" id="408657"/>
    <lineage>
        <taxon>Bacteria</taxon>
        <taxon>Pseudomonadati</taxon>
        <taxon>Bacteroidota</taxon>
        <taxon>Cytophagia</taxon>
        <taxon>Cytophagales</taxon>
        <taxon>Spirosomataceae</taxon>
        <taxon>Dyadobacter</taxon>
    </lineage>
</organism>
<name>A0A1H6VIY9_9BACT</name>
<reference evidence="1 2" key="1">
    <citation type="submission" date="2016-10" db="EMBL/GenBank/DDBJ databases">
        <authorList>
            <person name="de Groot N.N."/>
        </authorList>
    </citation>
    <scope>NUCLEOTIDE SEQUENCE [LARGE SCALE GENOMIC DNA]</scope>
    <source>
        <strain evidence="1 2">DSM 19938</strain>
    </source>
</reference>
<evidence type="ECO:0000313" key="2">
    <source>
        <dbReference type="Proteomes" id="UP000199532"/>
    </source>
</evidence>
<proteinExistence type="predicted"/>
<protein>
    <submittedName>
        <fullName evidence="1">Uncharacterized protein</fullName>
    </submittedName>
</protein>
<keyword evidence="2" id="KW-1185">Reference proteome</keyword>
<accession>A0A1H6VIY9</accession>
<dbReference type="RefSeq" id="WP_090336071.1">
    <property type="nucleotide sequence ID" value="NZ_FNXY01000004.1"/>
</dbReference>
<dbReference type="Proteomes" id="UP000199532">
    <property type="component" value="Unassembled WGS sequence"/>
</dbReference>
<sequence length="62" mass="7110">MTNTSTFKLKDDDSSEITIRQSDIQEIVPDADFRFSLIILKNGDKHFVCGTDQEIKDSFQKV</sequence>
<dbReference type="AlphaFoldDB" id="A0A1H6VIY9"/>
<dbReference type="OrthoDB" id="964356at2"/>
<dbReference type="EMBL" id="FNXY01000004">
    <property type="protein sequence ID" value="SEJ00205.1"/>
    <property type="molecule type" value="Genomic_DNA"/>
</dbReference>